<dbReference type="PROSITE" id="PS50801">
    <property type="entry name" value="STAS"/>
    <property type="match status" value="1"/>
</dbReference>
<dbReference type="PANTHER" id="PTHR33745:SF8">
    <property type="entry name" value="BLUE-LIGHT PHOTORECEPTOR"/>
    <property type="match status" value="1"/>
</dbReference>
<dbReference type="PANTHER" id="PTHR33745">
    <property type="entry name" value="RSBT ANTAGONIST PROTEIN RSBS-RELATED"/>
    <property type="match status" value="1"/>
</dbReference>
<evidence type="ECO:0000259" key="1">
    <source>
        <dbReference type="PROSITE" id="PS50801"/>
    </source>
</evidence>
<feature type="domain" description="STAS" evidence="1">
    <location>
        <begin position="160"/>
        <end position="271"/>
    </location>
</feature>
<dbReference type="Pfam" id="PF01740">
    <property type="entry name" value="STAS"/>
    <property type="match status" value="1"/>
</dbReference>
<sequence>MGSFERFSQYITENTEALANEVVEKVLAALQLDIPEQEEGQAIAMYIGLLEFFADSLKEGGCEAVPEALIEWSKKNAEVQVATDGRISEIVRRYPPTREVFNDLFTAISLELDLSLKDHAFLMKRINAILDISLNETFFAFERLSEKIQAETENELVKLSAPIVPVKDDIVILPLIGFIDSDRLEHIKGSVIPKIAEKRVDHVITDFSGIMTIDMQTAEAMHQIGSMLRVMGIHLVVAGLRPDLVQAIVSSGIDMSRTEAYATVKQALESIR</sequence>
<accession>A0A3M8P6F0</accession>
<dbReference type="InterPro" id="IPR036513">
    <property type="entry name" value="STAS_dom_sf"/>
</dbReference>
<evidence type="ECO:0000313" key="3">
    <source>
        <dbReference type="Proteomes" id="UP000275473"/>
    </source>
</evidence>
<dbReference type="RefSeq" id="WP_123166123.1">
    <property type="nucleotide sequence ID" value="NZ_RIAX01000010.1"/>
</dbReference>
<evidence type="ECO:0000313" key="2">
    <source>
        <dbReference type="EMBL" id="RNF38784.1"/>
    </source>
</evidence>
<keyword evidence="3" id="KW-1185">Reference proteome</keyword>
<reference evidence="2 3" key="1">
    <citation type="journal article" date="2018" name="Int. J. Syst. Evol. Microbiol.">
        <title>Planococcus salinus sp. nov., a moderately halophilic bacterium isolated from a saline-alkali soil.</title>
        <authorList>
            <person name="Gan L."/>
        </authorList>
    </citation>
    <scope>NUCLEOTIDE SEQUENCE [LARGE SCALE GENOMIC DNA]</scope>
    <source>
        <strain evidence="2 3">LCB217</strain>
    </source>
</reference>
<dbReference type="Proteomes" id="UP000275473">
    <property type="component" value="Unassembled WGS sequence"/>
</dbReference>
<proteinExistence type="predicted"/>
<name>A0A3M8P6F0_9BACL</name>
<comment type="caution">
    <text evidence="2">The sequence shown here is derived from an EMBL/GenBank/DDBJ whole genome shotgun (WGS) entry which is preliminary data.</text>
</comment>
<protein>
    <submittedName>
        <fullName evidence="2">STAS domain-containing protein</fullName>
    </submittedName>
</protein>
<organism evidence="2 3">
    <name type="scientific">Planococcus salinus</name>
    <dbReference type="NCBI Taxonomy" id="1848460"/>
    <lineage>
        <taxon>Bacteria</taxon>
        <taxon>Bacillati</taxon>
        <taxon>Bacillota</taxon>
        <taxon>Bacilli</taxon>
        <taxon>Bacillales</taxon>
        <taxon>Caryophanaceae</taxon>
        <taxon>Planococcus</taxon>
    </lineage>
</organism>
<dbReference type="EMBL" id="RIAX01000010">
    <property type="protein sequence ID" value="RNF38784.1"/>
    <property type="molecule type" value="Genomic_DNA"/>
</dbReference>
<dbReference type="CDD" id="cd07041">
    <property type="entry name" value="STAS_RsbR_RsbS_like"/>
    <property type="match status" value="1"/>
</dbReference>
<gene>
    <name evidence="2" type="ORF">EEX84_13230</name>
</gene>
<dbReference type="Gene3D" id="3.30.750.24">
    <property type="entry name" value="STAS domain"/>
    <property type="match status" value="1"/>
</dbReference>
<dbReference type="OrthoDB" id="2677458at2"/>
<dbReference type="AlphaFoldDB" id="A0A3M8P6F0"/>
<dbReference type="InterPro" id="IPR002645">
    <property type="entry name" value="STAS_dom"/>
</dbReference>
<dbReference type="SUPFAM" id="SSF52091">
    <property type="entry name" value="SpoIIaa-like"/>
    <property type="match status" value="1"/>
</dbReference>
<dbReference type="InterPro" id="IPR051932">
    <property type="entry name" value="Bact_StressResp_Reg"/>
</dbReference>